<keyword evidence="1" id="KW-0472">Membrane</keyword>
<reference evidence="3" key="1">
    <citation type="submission" date="2016-11" db="EMBL/GenBank/DDBJ databases">
        <authorList>
            <person name="Varghese N."/>
            <person name="Submissions S."/>
        </authorList>
    </citation>
    <scope>NUCLEOTIDE SEQUENCE [LARGE SCALE GENOMIC DNA]</scope>
    <source>
        <strain evidence="3">DSM 100564</strain>
    </source>
</reference>
<dbReference type="Proteomes" id="UP000183982">
    <property type="component" value="Unassembled WGS sequence"/>
</dbReference>
<evidence type="ECO:0000256" key="1">
    <source>
        <dbReference type="SAM" id="Phobius"/>
    </source>
</evidence>
<proteinExistence type="predicted"/>
<keyword evidence="1" id="KW-0812">Transmembrane</keyword>
<evidence type="ECO:0000313" key="3">
    <source>
        <dbReference type="Proteomes" id="UP000183982"/>
    </source>
</evidence>
<name>A0A1M6MBE3_9RHOB</name>
<dbReference type="STRING" id="1470563.SAMN05444000_11392"/>
<gene>
    <name evidence="2" type="ORF">SAMN05444000_11392</name>
</gene>
<keyword evidence="3" id="KW-1185">Reference proteome</keyword>
<dbReference type="EMBL" id="FQZQ01000013">
    <property type="protein sequence ID" value="SHJ80745.1"/>
    <property type="molecule type" value="Genomic_DNA"/>
</dbReference>
<protein>
    <submittedName>
        <fullName evidence="2">Uncharacterized protein</fullName>
    </submittedName>
</protein>
<organism evidence="2 3">
    <name type="scientific">Shimia gijangensis</name>
    <dbReference type="NCBI Taxonomy" id="1470563"/>
    <lineage>
        <taxon>Bacteria</taxon>
        <taxon>Pseudomonadati</taxon>
        <taxon>Pseudomonadota</taxon>
        <taxon>Alphaproteobacteria</taxon>
        <taxon>Rhodobacterales</taxon>
        <taxon>Roseobacteraceae</taxon>
    </lineage>
</organism>
<accession>A0A1M6MBE3</accession>
<dbReference type="AlphaFoldDB" id="A0A1M6MBE3"/>
<evidence type="ECO:0000313" key="2">
    <source>
        <dbReference type="EMBL" id="SHJ80745.1"/>
    </source>
</evidence>
<feature type="transmembrane region" description="Helical" evidence="1">
    <location>
        <begin position="103"/>
        <end position="119"/>
    </location>
</feature>
<keyword evidence="1" id="KW-1133">Transmembrane helix</keyword>
<sequence>MGQNWNVFTERLTGSVGFDPVKVSPRRIAAKKLPNERRRIDKEVAQRIEERSDIPSEEQTLSRVELVMRRNAPDLAGASEEEVTTARIRRFAYTDAKWPRPRLAALVFAGLVGAFHPLGLVRLMIWGIVIFMVASVAVGPESARDGANFFWRRTLRFWKVELFLGLKLVRTLKAQIGGGGCGLLNRGALFPPHSCLFVSEFDRKNAFCASNARIGSVYAANVMLILTGGAA</sequence>